<dbReference type="Proteomes" id="UP000060787">
    <property type="component" value="Chromosome"/>
</dbReference>
<proteinExistence type="predicted"/>
<keyword evidence="2" id="KW-1185">Reference proteome</keyword>
<dbReference type="EMBL" id="CP011129">
    <property type="protein sequence ID" value="ALN79684.1"/>
    <property type="molecule type" value="Genomic_DNA"/>
</dbReference>
<dbReference type="RefSeq" id="WP_057917221.1">
    <property type="nucleotide sequence ID" value="NZ_CP011129.1"/>
</dbReference>
<organism evidence="1 2">
    <name type="scientific">Lysobacter antibioticus</name>
    <dbReference type="NCBI Taxonomy" id="84531"/>
    <lineage>
        <taxon>Bacteria</taxon>
        <taxon>Pseudomonadati</taxon>
        <taxon>Pseudomonadota</taxon>
        <taxon>Gammaproteobacteria</taxon>
        <taxon>Lysobacterales</taxon>
        <taxon>Lysobacteraceae</taxon>
        <taxon>Lysobacter</taxon>
    </lineage>
</organism>
<dbReference type="AlphaFoldDB" id="A0A0S2F840"/>
<dbReference type="PATRIC" id="fig|84531.8.peg.1557"/>
<gene>
    <name evidence="1" type="ORF">LA76x_1528</name>
</gene>
<reference evidence="1 2" key="1">
    <citation type="journal article" date="2015" name="BMC Genomics">
        <title>Comparative genomics and metabolic profiling of the genus Lysobacter.</title>
        <authorList>
            <person name="de Bruijn I."/>
            <person name="Cheng X."/>
            <person name="de Jager V."/>
            <person name="Exposito R.G."/>
            <person name="Watrous J."/>
            <person name="Patel N."/>
            <person name="Postma J."/>
            <person name="Dorrestein P.C."/>
            <person name="Kobayashi D."/>
            <person name="Raaijmakers J.M."/>
        </authorList>
    </citation>
    <scope>NUCLEOTIDE SEQUENCE [LARGE SCALE GENOMIC DNA]</scope>
    <source>
        <strain evidence="1 2">76</strain>
    </source>
</reference>
<dbReference type="KEGG" id="lab:LA76x_1528"/>
<accession>A0A0S2F840</accession>
<name>A0A0S2F840_LYSAN</name>
<evidence type="ECO:0000313" key="1">
    <source>
        <dbReference type="EMBL" id="ALN79684.1"/>
    </source>
</evidence>
<sequence length="224" mass="23597">MPVLTAAQLQGLASNHLGPGTELPDWADPNPDAPCWGYALFGGPGGHAANTPPTIFDQAWSFDAEAEEFVLNPGFVDWVHDTFGNAAADAQAQIIAANAATACNDAAPGSAAAKQACTRALARLCMILSGLTLSGNDGTAPTQYSIVMASDLWRTWEHWALGLANNVGAPDNPAVQYTQRDAGVNPVNTRCGVVWGNHPILTTLYVTELLPGHIEYLQHAVGWP</sequence>
<protein>
    <submittedName>
        <fullName evidence="1">Uncharacterized protein</fullName>
    </submittedName>
</protein>
<evidence type="ECO:0000313" key="2">
    <source>
        <dbReference type="Proteomes" id="UP000060787"/>
    </source>
</evidence>